<feature type="transmembrane region" description="Helical" evidence="8">
    <location>
        <begin position="401"/>
        <end position="421"/>
    </location>
</feature>
<dbReference type="eggNOG" id="COG1807">
    <property type="taxonomic scope" value="Bacteria"/>
</dbReference>
<evidence type="ECO:0000256" key="8">
    <source>
        <dbReference type="SAM" id="Phobius"/>
    </source>
</evidence>
<keyword evidence="2" id="KW-1003">Cell membrane</keyword>
<dbReference type="InterPro" id="IPR050297">
    <property type="entry name" value="LipidA_mod_glycosyltrf_83"/>
</dbReference>
<dbReference type="STRING" id="768706.Desor_2123"/>
<feature type="transmembrane region" description="Helical" evidence="8">
    <location>
        <begin position="185"/>
        <end position="215"/>
    </location>
</feature>
<evidence type="ECO:0000256" key="2">
    <source>
        <dbReference type="ARBA" id="ARBA00022475"/>
    </source>
</evidence>
<keyword evidence="5 8" id="KW-0812">Transmembrane</keyword>
<dbReference type="PANTHER" id="PTHR33908">
    <property type="entry name" value="MANNOSYLTRANSFERASE YKCB-RELATED"/>
    <property type="match status" value="1"/>
</dbReference>
<keyword evidence="7 8" id="KW-0472">Membrane</keyword>
<name>G7W667_DESOD</name>
<dbReference type="RefSeq" id="WP_014184544.1">
    <property type="nucleotide sequence ID" value="NC_016584.1"/>
</dbReference>
<feature type="transmembrane region" description="Helical" evidence="8">
    <location>
        <begin position="227"/>
        <end position="243"/>
    </location>
</feature>
<dbReference type="OrthoDB" id="136232at2"/>
<feature type="transmembrane region" description="Helical" evidence="8">
    <location>
        <begin position="104"/>
        <end position="120"/>
    </location>
</feature>
<evidence type="ECO:0000256" key="6">
    <source>
        <dbReference type="ARBA" id="ARBA00022989"/>
    </source>
</evidence>
<dbReference type="PANTHER" id="PTHR33908:SF11">
    <property type="entry name" value="MEMBRANE PROTEIN"/>
    <property type="match status" value="1"/>
</dbReference>
<keyword evidence="4" id="KW-0808">Transferase</keyword>
<evidence type="ECO:0000256" key="7">
    <source>
        <dbReference type="ARBA" id="ARBA00023136"/>
    </source>
</evidence>
<feature type="transmembrane region" description="Helical" evidence="8">
    <location>
        <begin position="157"/>
        <end position="173"/>
    </location>
</feature>
<sequence>MYSRKYSRLVIPLCLFLIALAVEFIYINSYSVKFFISPDGLTYSNIAENFLHGKGLINTANFAEGADHIVEELPLTREYVVGPIYPLLLALVYGMFGFKNYEMVVVFQALLSAGSAVIAYKTGELLLGKKYAWIPFGLTLGYPLFASWGMYVLTETTYVFTILLFLYFLALYSKQVKRSQLRTIVLLGAAIGVSNLVRPLLLLFFPVLGIWIFWLKSWHLKTALRDFSLIVIVTILVMSPWWIRNGIKYHHFIPVSNYGSCEFYLGNNPLTITDKYFTFDQSSFDPEVKASIDKQPVLEQEKEYKQLAVTYIVKHPVQFLGRTLAKEINLFWRPVALPEAQGYKMIGYQLDKWYLCLGLAGALLSIFYLKKYSFLLLFTLYYSFVVSMITVVSGARYRLPVMPAIIFFISIAAVIVLRGISKLGSLLGKKMTFRRL</sequence>
<dbReference type="GO" id="GO:0009103">
    <property type="term" value="P:lipopolysaccharide biosynthetic process"/>
    <property type="evidence" value="ECO:0007669"/>
    <property type="project" value="UniProtKB-ARBA"/>
</dbReference>
<evidence type="ECO:0000256" key="1">
    <source>
        <dbReference type="ARBA" id="ARBA00004651"/>
    </source>
</evidence>
<dbReference type="PATRIC" id="fig|768706.3.peg.2136"/>
<evidence type="ECO:0000256" key="4">
    <source>
        <dbReference type="ARBA" id="ARBA00022679"/>
    </source>
</evidence>
<dbReference type="InterPro" id="IPR038731">
    <property type="entry name" value="RgtA/B/C-like"/>
</dbReference>
<gene>
    <name evidence="10" type="ordered locus">Desor_2123</name>
</gene>
<keyword evidence="6 8" id="KW-1133">Transmembrane helix</keyword>
<dbReference type="EMBL" id="CP003108">
    <property type="protein sequence ID" value="AET67729.1"/>
    <property type="molecule type" value="Genomic_DNA"/>
</dbReference>
<feature type="transmembrane region" description="Helical" evidence="8">
    <location>
        <begin position="375"/>
        <end position="394"/>
    </location>
</feature>
<organism evidence="10 11">
    <name type="scientific">Desulfosporosinus orientis (strain ATCC 19365 / DSM 765 / NCIMB 8382 / VKM B-1628 / Singapore I)</name>
    <name type="common">Desulfotomaculum orientis</name>
    <dbReference type="NCBI Taxonomy" id="768706"/>
    <lineage>
        <taxon>Bacteria</taxon>
        <taxon>Bacillati</taxon>
        <taxon>Bacillota</taxon>
        <taxon>Clostridia</taxon>
        <taxon>Eubacteriales</taxon>
        <taxon>Desulfitobacteriaceae</taxon>
        <taxon>Desulfosporosinus</taxon>
    </lineage>
</organism>
<protein>
    <recommendedName>
        <fullName evidence="9">Glycosyltransferase RgtA/B/C/D-like domain-containing protein</fullName>
    </recommendedName>
</protein>
<reference evidence="10 11" key="2">
    <citation type="journal article" date="2012" name="J. Bacteriol.">
        <title>Complete genome sequences of Desulfosporosinus orientis DSM765T, Desulfosporosinus youngiae DSM17734T, Desulfosporosinus meridiei DSM13257T, and Desulfosporosinus acidiphilus DSM22704T.</title>
        <authorList>
            <person name="Pester M."/>
            <person name="Brambilla E."/>
            <person name="Alazard D."/>
            <person name="Rattei T."/>
            <person name="Weinmaier T."/>
            <person name="Han J."/>
            <person name="Lucas S."/>
            <person name="Lapidus A."/>
            <person name="Cheng J.F."/>
            <person name="Goodwin L."/>
            <person name="Pitluck S."/>
            <person name="Peters L."/>
            <person name="Ovchinnikova G."/>
            <person name="Teshima H."/>
            <person name="Detter J.C."/>
            <person name="Han C.S."/>
            <person name="Tapia R."/>
            <person name="Land M.L."/>
            <person name="Hauser L."/>
            <person name="Kyrpides N.C."/>
            <person name="Ivanova N.N."/>
            <person name="Pagani I."/>
            <person name="Huntmann M."/>
            <person name="Wei C.L."/>
            <person name="Davenport K.W."/>
            <person name="Daligault H."/>
            <person name="Chain P.S."/>
            <person name="Chen A."/>
            <person name="Mavromatis K."/>
            <person name="Markowitz V."/>
            <person name="Szeto E."/>
            <person name="Mikhailova N."/>
            <person name="Pati A."/>
            <person name="Wagner M."/>
            <person name="Woyke T."/>
            <person name="Ollivier B."/>
            <person name="Klenk H.P."/>
            <person name="Spring S."/>
            <person name="Loy A."/>
        </authorList>
    </citation>
    <scope>NUCLEOTIDE SEQUENCE [LARGE SCALE GENOMIC DNA]</scope>
    <source>
        <strain evidence="11">ATCC 19365 / DSM 765 / NCIMB 8382 / VKM B-1628</strain>
    </source>
</reference>
<dbReference type="GO" id="GO:0005886">
    <property type="term" value="C:plasma membrane"/>
    <property type="evidence" value="ECO:0007669"/>
    <property type="project" value="UniProtKB-SubCell"/>
</dbReference>
<keyword evidence="11" id="KW-1185">Reference proteome</keyword>
<evidence type="ECO:0000256" key="3">
    <source>
        <dbReference type="ARBA" id="ARBA00022676"/>
    </source>
</evidence>
<evidence type="ECO:0000313" key="11">
    <source>
        <dbReference type="Proteomes" id="UP000006346"/>
    </source>
</evidence>
<reference evidence="11" key="1">
    <citation type="submission" date="2011-11" db="EMBL/GenBank/DDBJ databases">
        <title>Complete sequence of Desulfosporosinus orientis DSM 765.</title>
        <authorList>
            <person name="Lucas S."/>
            <person name="Han J."/>
            <person name="Lapidus A."/>
            <person name="Cheng J.-F."/>
            <person name="Goodwin L."/>
            <person name="Pitluck S."/>
            <person name="Peters L."/>
            <person name="Ovchinnikova G."/>
            <person name="Teshima H."/>
            <person name="Detter J.C."/>
            <person name="Han C."/>
            <person name="Tapia R."/>
            <person name="Land M."/>
            <person name="Hauser L."/>
            <person name="Kyrpides N."/>
            <person name="Ivanova N."/>
            <person name="Pagani I."/>
            <person name="Pester M."/>
            <person name="Spring S."/>
            <person name="Ollivier B."/>
            <person name="Rattei T."/>
            <person name="Klenk H.-P."/>
            <person name="Wagner M."/>
            <person name="Loy A."/>
            <person name="Woyke T."/>
        </authorList>
    </citation>
    <scope>NUCLEOTIDE SEQUENCE [LARGE SCALE GENOMIC DNA]</scope>
    <source>
        <strain evidence="11">ATCC 19365 / DSM 765 / NCIMB 8382 / VKM B-1628</strain>
    </source>
</reference>
<dbReference type="Pfam" id="PF13231">
    <property type="entry name" value="PMT_2"/>
    <property type="match status" value="1"/>
</dbReference>
<evidence type="ECO:0000259" key="9">
    <source>
        <dbReference type="Pfam" id="PF13231"/>
    </source>
</evidence>
<dbReference type="AlphaFoldDB" id="G7W667"/>
<feature type="transmembrane region" description="Helical" evidence="8">
    <location>
        <begin position="6"/>
        <end position="27"/>
    </location>
</feature>
<feature type="domain" description="Glycosyltransferase RgtA/B/C/D-like" evidence="9">
    <location>
        <begin position="82"/>
        <end position="243"/>
    </location>
</feature>
<feature type="transmembrane region" description="Helical" evidence="8">
    <location>
        <begin position="79"/>
        <end position="98"/>
    </location>
</feature>
<comment type="subcellular location">
    <subcellularLocation>
        <location evidence="1">Cell membrane</location>
        <topology evidence="1">Multi-pass membrane protein</topology>
    </subcellularLocation>
</comment>
<keyword evidence="3" id="KW-0328">Glycosyltransferase</keyword>
<proteinExistence type="predicted"/>
<accession>G7W667</accession>
<dbReference type="KEGG" id="dor:Desor_2123"/>
<dbReference type="HOGENOM" id="CLU_620707_0_0_9"/>
<evidence type="ECO:0000313" key="10">
    <source>
        <dbReference type="EMBL" id="AET67729.1"/>
    </source>
</evidence>
<evidence type="ECO:0000256" key="5">
    <source>
        <dbReference type="ARBA" id="ARBA00022692"/>
    </source>
</evidence>
<dbReference type="GO" id="GO:0016763">
    <property type="term" value="F:pentosyltransferase activity"/>
    <property type="evidence" value="ECO:0007669"/>
    <property type="project" value="TreeGrafter"/>
</dbReference>
<dbReference type="Proteomes" id="UP000006346">
    <property type="component" value="Chromosome"/>
</dbReference>